<organism evidence="2">
    <name type="scientific">marine sediment metagenome</name>
    <dbReference type="NCBI Taxonomy" id="412755"/>
    <lineage>
        <taxon>unclassified sequences</taxon>
        <taxon>metagenomes</taxon>
        <taxon>ecological metagenomes</taxon>
    </lineage>
</organism>
<sequence>MKEAVADGDASAVYTASPTYQRDLYNIADHAVGTGIINHIIAYAVWRCTHTGLPHCKIAIKSGTGDGDPDTVSESAEITNADADYRTDSHQWDINPATGLAFTWDEIDKLQLGVSLNDATEAPCFTGDTRISLSDGSYKEAKDIRPGDRVVYYDFIERKTKSTTVTKVNKHSAGEMGPYYLVLNKKLKVTPEHPLDKPDGTVITAGKVKVGDSIQGETGIIEISSVEKVWERVKTYS</sequence>
<evidence type="ECO:0000259" key="1">
    <source>
        <dbReference type="SMART" id="SM00306"/>
    </source>
</evidence>
<evidence type="ECO:0000313" key="2">
    <source>
        <dbReference type="EMBL" id="GAI24998.1"/>
    </source>
</evidence>
<dbReference type="SMART" id="SM00306">
    <property type="entry name" value="HintN"/>
    <property type="match status" value="1"/>
</dbReference>
<comment type="caution">
    <text evidence="2">The sequence shown here is derived from an EMBL/GenBank/DDBJ whole genome shotgun (WGS) entry which is preliminary data.</text>
</comment>
<dbReference type="EMBL" id="BARV01021557">
    <property type="protein sequence ID" value="GAI24998.1"/>
    <property type="molecule type" value="Genomic_DNA"/>
</dbReference>
<feature type="non-terminal residue" evidence="2">
    <location>
        <position position="237"/>
    </location>
</feature>
<dbReference type="InterPro" id="IPR003587">
    <property type="entry name" value="Hint_dom_N"/>
</dbReference>
<dbReference type="CDD" id="cd00081">
    <property type="entry name" value="Hint"/>
    <property type="match status" value="1"/>
</dbReference>
<dbReference type="Pfam" id="PF14623">
    <property type="entry name" value="Vint"/>
    <property type="match status" value="1"/>
</dbReference>
<feature type="domain" description="Hint" evidence="1">
    <location>
        <begin position="122"/>
        <end position="218"/>
    </location>
</feature>
<name>X1M0Y9_9ZZZZ</name>
<accession>X1M0Y9</accession>
<reference evidence="2" key="1">
    <citation type="journal article" date="2014" name="Front. Microbiol.">
        <title>High frequency of phylogenetically diverse reductive dehalogenase-homologous genes in deep subseafloor sedimentary metagenomes.</title>
        <authorList>
            <person name="Kawai M."/>
            <person name="Futagami T."/>
            <person name="Toyoda A."/>
            <person name="Takaki Y."/>
            <person name="Nishi S."/>
            <person name="Hori S."/>
            <person name="Arai W."/>
            <person name="Tsubouchi T."/>
            <person name="Morono Y."/>
            <person name="Uchiyama I."/>
            <person name="Ito T."/>
            <person name="Fujiyama A."/>
            <person name="Inagaki F."/>
            <person name="Takami H."/>
        </authorList>
    </citation>
    <scope>NUCLEOTIDE SEQUENCE</scope>
    <source>
        <strain evidence="2">Expedition CK06-06</strain>
    </source>
</reference>
<dbReference type="NCBIfam" id="TIGR01445">
    <property type="entry name" value="intein_Nterm"/>
    <property type="match status" value="1"/>
</dbReference>
<dbReference type="GO" id="GO:0016539">
    <property type="term" value="P:intein-mediated protein splicing"/>
    <property type="evidence" value="ECO:0007669"/>
    <property type="project" value="InterPro"/>
</dbReference>
<dbReference type="InterPro" id="IPR006141">
    <property type="entry name" value="Intein_N"/>
</dbReference>
<dbReference type="AlphaFoldDB" id="X1M0Y9"/>
<gene>
    <name evidence="2" type="ORF">S06H3_35687</name>
</gene>
<dbReference type="InterPro" id="IPR036844">
    <property type="entry name" value="Hint_dom_sf"/>
</dbReference>
<proteinExistence type="predicted"/>
<protein>
    <recommendedName>
        <fullName evidence="1">Hint domain-containing protein</fullName>
    </recommendedName>
</protein>
<dbReference type="PROSITE" id="PS50817">
    <property type="entry name" value="INTEIN_N_TER"/>
    <property type="match status" value="1"/>
</dbReference>
<dbReference type="InterPro" id="IPR039510">
    <property type="entry name" value="Vint_dom"/>
</dbReference>
<dbReference type="SUPFAM" id="SSF51294">
    <property type="entry name" value="Hedgehog/intein (Hint) domain"/>
    <property type="match status" value="1"/>
</dbReference>
<dbReference type="Gene3D" id="2.170.16.10">
    <property type="entry name" value="Hedgehog/Intein (Hint) domain"/>
    <property type="match status" value="1"/>
</dbReference>